<comment type="caution">
    <text evidence="1">The sequence shown here is derived from an EMBL/GenBank/DDBJ whole genome shotgun (WGS) entry which is preliminary data.</text>
</comment>
<name>X1TE91_9ZZZZ</name>
<sequence length="93" mass="10503">MDNFYLAGPEYGAWRRYLEKENEVRAQMGAAPTCLDCKVPAVRFITTPAQLYGIAAEDFPAYPGAIQPRWDGEWFCPRCHHLVGVTDLRKVGV</sequence>
<reference evidence="1" key="1">
    <citation type="journal article" date="2014" name="Front. Microbiol.">
        <title>High frequency of phylogenetically diverse reductive dehalogenase-homologous genes in deep subseafloor sedimentary metagenomes.</title>
        <authorList>
            <person name="Kawai M."/>
            <person name="Futagami T."/>
            <person name="Toyoda A."/>
            <person name="Takaki Y."/>
            <person name="Nishi S."/>
            <person name="Hori S."/>
            <person name="Arai W."/>
            <person name="Tsubouchi T."/>
            <person name="Morono Y."/>
            <person name="Uchiyama I."/>
            <person name="Ito T."/>
            <person name="Fujiyama A."/>
            <person name="Inagaki F."/>
            <person name="Takami H."/>
        </authorList>
    </citation>
    <scope>NUCLEOTIDE SEQUENCE</scope>
    <source>
        <strain evidence="1">Expedition CK06-06</strain>
    </source>
</reference>
<gene>
    <name evidence="1" type="ORF">S12H4_20815</name>
</gene>
<protein>
    <submittedName>
        <fullName evidence="1">Uncharacterized protein</fullName>
    </submittedName>
</protein>
<proteinExistence type="predicted"/>
<organism evidence="1">
    <name type="scientific">marine sediment metagenome</name>
    <dbReference type="NCBI Taxonomy" id="412755"/>
    <lineage>
        <taxon>unclassified sequences</taxon>
        <taxon>metagenomes</taxon>
        <taxon>ecological metagenomes</taxon>
    </lineage>
</organism>
<accession>X1TE91</accession>
<dbReference type="AlphaFoldDB" id="X1TE91"/>
<evidence type="ECO:0000313" key="1">
    <source>
        <dbReference type="EMBL" id="GAI78354.1"/>
    </source>
</evidence>
<dbReference type="EMBL" id="BARW01010606">
    <property type="protein sequence ID" value="GAI78354.1"/>
    <property type="molecule type" value="Genomic_DNA"/>
</dbReference>